<dbReference type="Pfam" id="PF11374">
    <property type="entry name" value="DUF3176"/>
    <property type="match status" value="1"/>
</dbReference>
<dbReference type="EMBL" id="LFZN01000020">
    <property type="protein sequence ID" value="KXT04536.1"/>
    <property type="molecule type" value="Genomic_DNA"/>
</dbReference>
<dbReference type="OrthoDB" id="5357734at2759"/>
<protein>
    <submittedName>
        <fullName evidence="2">Uncharacterized protein</fullName>
    </submittedName>
</protein>
<keyword evidence="1" id="KW-1133">Transmembrane helix</keyword>
<dbReference type="PANTHER" id="PTHR37576:SF2">
    <property type="entry name" value="DEFECT AT LOW TEMPERATURE PROTEIN 1"/>
    <property type="match status" value="1"/>
</dbReference>
<sequence>MASFLPSSSAQSAYKSLNGPDHPSNMNPWQPGLFRRIPWAGISCLFAVFCCCMVEIAILVASNGAPISSWKYAPSLYLSVAYTISNILLSAAFNQGLTVYWWRKALAEGTQLGDLHRYWDHGTSAVAAAFAGRHFSYISFAAIFVALTPINGPLLQRASTTTTDTRYYHSDADHVQLSLPVVKSIQDPTGHTSGRAYTVTMLDTKFAPVVQAWSTGQSIVVNNTGCAGDGKCSGVMTGAGLAISCNSSTANFDLSGTNADGSNNNASFIGMDIFQVDFGWSAMTPSNITLDMQYKPGKDCEKGQLQVKNCTIGAATVQYPIEIDGNKSTISLKPRSALSDDHVLSLVEYDPETMYGLPSPFGGYAYALSSKLNSATQLRFAGAAGYEVTSAGSTAAQFANMEDVTDYTMGLCYTKFSDPTDYLLEQARNLMFRTALAQANATTIQDVTSAMEMRTVTVYKTHYDFLGSAVGVTFVAIGVVLATFNGFWILGRRVTMSPIETAKAFNAPLLAQEHPNAEVQELVKGAGTKPVRYGRVVDMSQTSYKGAADDDGVADTVELRDFKLAIEDPANVQPLFRRKR</sequence>
<feature type="transmembrane region" description="Helical" evidence="1">
    <location>
        <begin position="39"/>
        <end position="60"/>
    </location>
</feature>
<dbReference type="STRING" id="321146.A0A139HQ25"/>
<gene>
    <name evidence="2" type="ORF">AC578_8665</name>
</gene>
<dbReference type="AlphaFoldDB" id="A0A139HQ25"/>
<evidence type="ECO:0000256" key="1">
    <source>
        <dbReference type="SAM" id="Phobius"/>
    </source>
</evidence>
<name>A0A139HQ25_9PEZI</name>
<evidence type="ECO:0000313" key="2">
    <source>
        <dbReference type="EMBL" id="KXT04536.1"/>
    </source>
</evidence>
<evidence type="ECO:0000313" key="3">
    <source>
        <dbReference type="Proteomes" id="UP000070133"/>
    </source>
</evidence>
<comment type="caution">
    <text evidence="2">The sequence shown here is derived from an EMBL/GenBank/DDBJ whole genome shotgun (WGS) entry which is preliminary data.</text>
</comment>
<accession>A0A139HQ25</accession>
<feature type="transmembrane region" description="Helical" evidence="1">
    <location>
        <begin position="80"/>
        <end position="102"/>
    </location>
</feature>
<keyword evidence="1" id="KW-0472">Membrane</keyword>
<proteinExistence type="predicted"/>
<dbReference type="Proteomes" id="UP000070133">
    <property type="component" value="Unassembled WGS sequence"/>
</dbReference>
<feature type="transmembrane region" description="Helical" evidence="1">
    <location>
        <begin position="465"/>
        <end position="490"/>
    </location>
</feature>
<dbReference type="PANTHER" id="PTHR37576">
    <property type="entry name" value="DEFECT AT LOW TEMPERATURE PROTEIN 1"/>
    <property type="match status" value="1"/>
</dbReference>
<reference evidence="2 3" key="1">
    <citation type="submission" date="2015-07" db="EMBL/GenBank/DDBJ databases">
        <title>Comparative genomics of the Sigatoka disease complex on banana suggests a link between parallel evolutionary changes in Pseudocercospora fijiensis and Pseudocercospora eumusae and increased virulence on the banana host.</title>
        <authorList>
            <person name="Chang T.-C."/>
            <person name="Salvucci A."/>
            <person name="Crous P.W."/>
            <person name="Stergiopoulos I."/>
        </authorList>
    </citation>
    <scope>NUCLEOTIDE SEQUENCE [LARGE SCALE GENOMIC DNA]</scope>
    <source>
        <strain evidence="2 3">CBS 114824</strain>
    </source>
</reference>
<keyword evidence="3" id="KW-1185">Reference proteome</keyword>
<keyword evidence="1" id="KW-0812">Transmembrane</keyword>
<organism evidence="2 3">
    <name type="scientific">Pseudocercospora eumusae</name>
    <dbReference type="NCBI Taxonomy" id="321146"/>
    <lineage>
        <taxon>Eukaryota</taxon>
        <taxon>Fungi</taxon>
        <taxon>Dikarya</taxon>
        <taxon>Ascomycota</taxon>
        <taxon>Pezizomycotina</taxon>
        <taxon>Dothideomycetes</taxon>
        <taxon>Dothideomycetidae</taxon>
        <taxon>Mycosphaerellales</taxon>
        <taxon>Mycosphaerellaceae</taxon>
        <taxon>Pseudocercospora</taxon>
    </lineage>
</organism>
<dbReference type="InterPro" id="IPR021514">
    <property type="entry name" value="DUF3176"/>
</dbReference>